<dbReference type="RefSeq" id="XP_046587022.1">
    <property type="nucleotide sequence ID" value="XM_046731066.1"/>
</dbReference>
<feature type="compositionally biased region" description="Low complexity" evidence="1">
    <location>
        <begin position="73"/>
        <end position="83"/>
    </location>
</feature>
<name>A0ABM3FG71_NEOLC</name>
<sequence>MVVSTDICYGTHVCMKNSPMYQPGAIGFTIANGVPKVSQLLLAAWNLDSTCRFKIFPAGSLHTGGSADKRESNGNASASGSSKSNHKETADRSDMPPPPSPASSTCSDTGSITTNHIFYLSRYFVPSFPVLAEIRWKLRVVGNGSDRPRRQ</sequence>
<dbReference type="Proteomes" id="UP000829291">
    <property type="component" value="Chromosome 2"/>
</dbReference>
<gene>
    <name evidence="3" type="primary">LOC124292833</name>
</gene>
<dbReference type="PANTHER" id="PTHR46276">
    <property type="entry name" value="E3 UBIQUITIN-PROTEIN LIGASE UBR5"/>
    <property type="match status" value="1"/>
</dbReference>
<evidence type="ECO:0000313" key="2">
    <source>
        <dbReference type="Proteomes" id="UP000829291"/>
    </source>
</evidence>
<feature type="compositionally biased region" description="Basic and acidic residues" evidence="1">
    <location>
        <begin position="85"/>
        <end position="94"/>
    </location>
</feature>
<accession>A0ABM3FG71</accession>
<feature type="region of interest" description="Disordered" evidence="1">
    <location>
        <begin position="58"/>
        <end position="108"/>
    </location>
</feature>
<evidence type="ECO:0000256" key="1">
    <source>
        <dbReference type="SAM" id="MobiDB-lite"/>
    </source>
</evidence>
<proteinExistence type="predicted"/>
<dbReference type="GeneID" id="124292833"/>
<evidence type="ECO:0000313" key="3">
    <source>
        <dbReference type="RefSeq" id="XP_046587022.1"/>
    </source>
</evidence>
<organism evidence="2 3">
    <name type="scientific">Neodiprion lecontei</name>
    <name type="common">Redheaded pine sawfly</name>
    <dbReference type="NCBI Taxonomy" id="441921"/>
    <lineage>
        <taxon>Eukaryota</taxon>
        <taxon>Metazoa</taxon>
        <taxon>Ecdysozoa</taxon>
        <taxon>Arthropoda</taxon>
        <taxon>Hexapoda</taxon>
        <taxon>Insecta</taxon>
        <taxon>Pterygota</taxon>
        <taxon>Neoptera</taxon>
        <taxon>Endopterygota</taxon>
        <taxon>Hymenoptera</taxon>
        <taxon>Tenthredinoidea</taxon>
        <taxon>Diprionidae</taxon>
        <taxon>Diprioninae</taxon>
        <taxon>Neodiprion</taxon>
    </lineage>
</organism>
<protein>
    <submittedName>
        <fullName evidence="3">E3 ubiquitin-protein ligase hyd-like</fullName>
    </submittedName>
</protein>
<dbReference type="PANTHER" id="PTHR46276:SF1">
    <property type="entry name" value="E3 UBIQUITIN-PROTEIN LIGASE UBR5"/>
    <property type="match status" value="1"/>
</dbReference>
<reference evidence="3" key="1">
    <citation type="submission" date="2025-08" db="UniProtKB">
        <authorList>
            <consortium name="RefSeq"/>
        </authorList>
    </citation>
    <scope>IDENTIFICATION</scope>
    <source>
        <tissue evidence="3">Thorax and Abdomen</tissue>
    </source>
</reference>
<keyword evidence="2" id="KW-1185">Reference proteome</keyword>